<dbReference type="Proteomes" id="UP000076154">
    <property type="component" value="Unassembled WGS sequence"/>
</dbReference>
<protein>
    <recommendedName>
        <fullName evidence="3">F-box domain-containing protein</fullName>
    </recommendedName>
</protein>
<keyword evidence="2" id="KW-1185">Reference proteome</keyword>
<evidence type="ECO:0000313" key="1">
    <source>
        <dbReference type="EMBL" id="RDB16164.1"/>
    </source>
</evidence>
<dbReference type="EMBL" id="LUEZ02000131">
    <property type="protein sequence ID" value="RDB16164.1"/>
    <property type="molecule type" value="Genomic_DNA"/>
</dbReference>
<organism evidence="1 2">
    <name type="scientific">Hypsizygus marmoreus</name>
    <name type="common">White beech mushroom</name>
    <name type="synonym">Agaricus marmoreus</name>
    <dbReference type="NCBI Taxonomy" id="39966"/>
    <lineage>
        <taxon>Eukaryota</taxon>
        <taxon>Fungi</taxon>
        <taxon>Dikarya</taxon>
        <taxon>Basidiomycota</taxon>
        <taxon>Agaricomycotina</taxon>
        <taxon>Agaricomycetes</taxon>
        <taxon>Agaricomycetidae</taxon>
        <taxon>Agaricales</taxon>
        <taxon>Tricholomatineae</taxon>
        <taxon>Lyophyllaceae</taxon>
        <taxon>Hypsizygus</taxon>
    </lineage>
</organism>
<evidence type="ECO:0008006" key="3">
    <source>
        <dbReference type="Google" id="ProtNLM"/>
    </source>
</evidence>
<reference evidence="1" key="1">
    <citation type="submission" date="2018-04" db="EMBL/GenBank/DDBJ databases">
        <title>Whole genome sequencing of Hypsizygus marmoreus.</title>
        <authorList>
            <person name="Choi I.-G."/>
            <person name="Min B."/>
            <person name="Kim J.-G."/>
            <person name="Kim S."/>
            <person name="Oh Y.-L."/>
            <person name="Kong W.-S."/>
            <person name="Park H."/>
            <person name="Jeong J."/>
            <person name="Song E.-S."/>
        </authorList>
    </citation>
    <scope>NUCLEOTIDE SEQUENCE [LARGE SCALE GENOMIC DNA]</scope>
    <source>
        <strain evidence="1">51987-8</strain>
    </source>
</reference>
<comment type="caution">
    <text evidence="1">The sequence shown here is derived from an EMBL/GenBank/DDBJ whole genome shotgun (WGS) entry which is preliminary data.</text>
</comment>
<dbReference type="SUPFAM" id="SSF50998">
    <property type="entry name" value="Quinoprotein alcohol dehydrogenase-like"/>
    <property type="match status" value="1"/>
</dbReference>
<dbReference type="InterPro" id="IPR011047">
    <property type="entry name" value="Quinoprotein_ADH-like_sf"/>
</dbReference>
<dbReference type="InterPro" id="IPR036047">
    <property type="entry name" value="F-box-like_dom_sf"/>
</dbReference>
<dbReference type="CDD" id="cd09917">
    <property type="entry name" value="F-box_SF"/>
    <property type="match status" value="1"/>
</dbReference>
<accession>A0A369J9N6</accession>
<sequence length="480" mass="53680">MWVENLGELKSSALFSLKLPIALIIHDSMANDKAVLVDDILVTILTLCDIQSVLTSSQTSRHFHSLAFSKHVWLAIVSDLHQRSFIDLPPGKSLEDHTTDDLVDLVKRMILGPRSWRAQTNSNVLFPTVDHQIILESLSSNADTLHWSLNEAQLIPGGKCLVYQHSGTLECFSIESRNRIWSYKSTWETQLSNAHYKVGRFAVETVDDGQGAILLIGVYDDGLAANTRVKFVRLFIAWCAGLIRLSTTLLTDSVPNTGTHIMSIEFSIQGDYAFASSGQDFALLYRLSTGTKKRIQVPARHAINLVSGHLILLTKKETFPPPQFVMRLWSMDALVELDDNASIDTVSPRLTTTILVPTYDINSSITFELSASSSPLREDLAVIWVHISLSDPSYTHIHKFYLLHSQSRPISMWSPKMTYAGHIISPEGRLYSLSNSGKDCHLAMGAMPKPDELSSCLHLSPYSSTLTYMQKRKVVVNYYE</sequence>
<name>A0A369J9N6_HYPMA</name>
<dbReference type="OrthoDB" id="3051145at2759"/>
<dbReference type="Gene3D" id="1.20.1280.50">
    <property type="match status" value="1"/>
</dbReference>
<proteinExistence type="predicted"/>
<evidence type="ECO:0000313" key="2">
    <source>
        <dbReference type="Proteomes" id="UP000076154"/>
    </source>
</evidence>
<gene>
    <name evidence="1" type="ORF">Hypma_003333</name>
</gene>
<dbReference type="SUPFAM" id="SSF81383">
    <property type="entry name" value="F-box domain"/>
    <property type="match status" value="1"/>
</dbReference>
<dbReference type="InParanoid" id="A0A369J9N6"/>
<dbReference type="AlphaFoldDB" id="A0A369J9N6"/>